<reference evidence="2 3" key="1">
    <citation type="submission" date="2018-11" db="EMBL/GenBank/DDBJ databases">
        <authorList>
            <consortium name="Pathogen Informatics"/>
        </authorList>
    </citation>
    <scope>NUCLEOTIDE SEQUENCE [LARGE SCALE GENOMIC DNA]</scope>
</reference>
<accession>A0A3P6R1E2</accession>
<evidence type="ECO:0000313" key="2">
    <source>
        <dbReference type="EMBL" id="VDK56622.1"/>
    </source>
</evidence>
<sequence length="256" mass="28983">MKRQQTLQQEDDATESINTATENSEEELVENVALRDNACAAAAQPQPSLITSEAELKHVIENLNPVPLPSKAEAKEEEVEAAEVRSEPKLRPVVPVSKHSAERRNTLASLPTLREVSRKDAIILDKFDFIGEFEKRCGRRKFAQGQKMDLPVIGKPHKADTIQSYRRKGLFDDVDYRRPPNLPCCNSQEDEGLRRAHNIYTCQEEENLADAMNKEEDLQNNNNSFDSYLTEKIIRAVLAEKPVSPISPNRRMSMIS</sequence>
<feature type="region of interest" description="Disordered" evidence="1">
    <location>
        <begin position="1"/>
        <end position="29"/>
    </location>
</feature>
<name>A0A3P6R1E2_CYLGO</name>
<keyword evidence="3" id="KW-1185">Reference proteome</keyword>
<evidence type="ECO:0000256" key="1">
    <source>
        <dbReference type="SAM" id="MobiDB-lite"/>
    </source>
</evidence>
<proteinExistence type="predicted"/>
<dbReference type="AlphaFoldDB" id="A0A3P6R1E2"/>
<evidence type="ECO:0000313" key="3">
    <source>
        <dbReference type="Proteomes" id="UP000271889"/>
    </source>
</evidence>
<dbReference type="Proteomes" id="UP000271889">
    <property type="component" value="Unassembled WGS sequence"/>
</dbReference>
<gene>
    <name evidence="2" type="ORF">CGOC_LOCUS3716</name>
</gene>
<dbReference type="OrthoDB" id="5869492at2759"/>
<protein>
    <submittedName>
        <fullName evidence="2">Uncharacterized protein</fullName>
    </submittedName>
</protein>
<organism evidence="2 3">
    <name type="scientific">Cylicostephanus goldi</name>
    <name type="common">Nematode worm</name>
    <dbReference type="NCBI Taxonomy" id="71465"/>
    <lineage>
        <taxon>Eukaryota</taxon>
        <taxon>Metazoa</taxon>
        <taxon>Ecdysozoa</taxon>
        <taxon>Nematoda</taxon>
        <taxon>Chromadorea</taxon>
        <taxon>Rhabditida</taxon>
        <taxon>Rhabditina</taxon>
        <taxon>Rhabditomorpha</taxon>
        <taxon>Strongyloidea</taxon>
        <taxon>Strongylidae</taxon>
        <taxon>Cylicostephanus</taxon>
    </lineage>
</organism>
<dbReference type="EMBL" id="UYRV01009520">
    <property type="protein sequence ID" value="VDK56622.1"/>
    <property type="molecule type" value="Genomic_DNA"/>
</dbReference>